<evidence type="ECO:0000313" key="2">
    <source>
        <dbReference type="EMBL" id="RKN47135.1"/>
    </source>
</evidence>
<reference evidence="2 3" key="1">
    <citation type="journal article" date="2014" name="Int. J. Syst. Evol. Microbiol.">
        <title>Streptomyces hoynatensis sp. nov., isolated from deep marine sediment.</title>
        <authorList>
            <person name="Veyisoglu A."/>
            <person name="Sahin N."/>
        </authorList>
    </citation>
    <scope>NUCLEOTIDE SEQUENCE [LARGE SCALE GENOMIC DNA]</scope>
    <source>
        <strain evidence="2 3">KCTC 29097</strain>
    </source>
</reference>
<dbReference type="InterPro" id="IPR046701">
    <property type="entry name" value="DUF6571"/>
</dbReference>
<evidence type="ECO:0000259" key="1">
    <source>
        <dbReference type="Pfam" id="PF20211"/>
    </source>
</evidence>
<dbReference type="Proteomes" id="UP000272474">
    <property type="component" value="Unassembled WGS sequence"/>
</dbReference>
<dbReference type="OrthoDB" id="3543532at2"/>
<protein>
    <recommendedName>
        <fullName evidence="1">DUF6571 domain-containing protein</fullName>
    </recommendedName>
</protein>
<sequence>MPTYEELSQLTFANLDAAIGDWERTVRDLDDLAGEAGEGMQAKAAEADWAGETADVSREFINLTSTRFSYAHDQAVAIHGVLRDLAEALRRYQGELQGIEDDARAAGLRVRADGRLIVAEPAGPYSPEYLDGLNAPGEPLLGTPGQPTGQQLEAVEALAARIEEVLARAAETDETAGRALRDIVGGRHRDHFAPPGITGLDDAARRQGEADARAALALIESGDYETEEGLSALNDLLDAQKDNEYFGVYLADHLGAEGTLRFWAGLRDLESVYQPGESFQELLLSTRDNLGVALGTATGTENDRLRPRMETWMADLIGDVDHPEDDIGLGMTRFVGDSGLALYGFQVMGDILSHGEYDPGFLARYGHQLVYADRELVPETRLWSPASGMHHIIGTDFHFDPMTGFLTALSNSPDGATEFFNASDGANVTYLLTGREHLDYDAEVSPDGSRLSLDALGDALTAAATGMNPHDPTAEFAEHDAEHLAVARKVLEVESGLENRLPAELRDSAATMLGNYRSEVYETAGNSSDNATPLDPRHLSTLSTQIARSPEAYQILQQSMMVEYAEQIQADTSGNPDFTLTTIGNSVGFLEHGRFVALDIDKNNPQWVGQNVYNTAGYLAGEIPVAGPHIQNLVDQLSNRWLAHENQVIEQGLQESRVDYYGEENNYLNELANQWLRMNPDPPEYMTGVNGHQWGDRVHEALRSGTNDGQIAAAGQTGEQGAFSQ</sequence>
<keyword evidence="3" id="KW-1185">Reference proteome</keyword>
<dbReference type="RefSeq" id="WP_120675000.1">
    <property type="nucleotide sequence ID" value="NZ_RBAL01000001.1"/>
</dbReference>
<dbReference type="AlphaFoldDB" id="A0A3A9ZGD6"/>
<accession>A0A3A9ZGD6</accession>
<dbReference type="Pfam" id="PF20211">
    <property type="entry name" value="DUF6571"/>
    <property type="match status" value="1"/>
</dbReference>
<organism evidence="2 3">
    <name type="scientific">Streptomyces hoynatensis</name>
    <dbReference type="NCBI Taxonomy" id="1141874"/>
    <lineage>
        <taxon>Bacteria</taxon>
        <taxon>Bacillati</taxon>
        <taxon>Actinomycetota</taxon>
        <taxon>Actinomycetes</taxon>
        <taxon>Kitasatosporales</taxon>
        <taxon>Streptomycetaceae</taxon>
        <taxon>Streptomyces</taxon>
    </lineage>
</organism>
<comment type="caution">
    <text evidence="2">The sequence shown here is derived from an EMBL/GenBank/DDBJ whole genome shotgun (WGS) entry which is preliminary data.</text>
</comment>
<gene>
    <name evidence="2" type="ORF">D7294_02885</name>
</gene>
<feature type="domain" description="DUF6571" evidence="1">
    <location>
        <begin position="394"/>
        <end position="577"/>
    </location>
</feature>
<dbReference type="EMBL" id="RBAL01000001">
    <property type="protein sequence ID" value="RKN47135.1"/>
    <property type="molecule type" value="Genomic_DNA"/>
</dbReference>
<evidence type="ECO:0000313" key="3">
    <source>
        <dbReference type="Proteomes" id="UP000272474"/>
    </source>
</evidence>
<name>A0A3A9ZGD6_9ACTN</name>
<proteinExistence type="predicted"/>